<protein>
    <submittedName>
        <fullName evidence="1">Uncharacterized protein</fullName>
    </submittedName>
</protein>
<keyword evidence="2" id="KW-1185">Reference proteome</keyword>
<accession>A0ACC1IFB7</accession>
<sequence>MQAPTDQSKPRLPIQSQSQSRPNSLLRGLGLSATGCADMDDGVEDSPNAPDTTKLLHKRPTNTTISSTNTTISSVDPWSSPLDMESTMTQVDNAADADYDDMGLIEDEFAECDEVHRLGDQANIPRLSPAGSNFEMISSMNTPISPRTLASPCGSSDFEMIPQSPSISWLYDGAPSDTLSQHHLSLLINPRTTSMIKSVSSPGCLITSGPSLFSPPPVHFHQKFFESRRMNMSPFRSSSDPPAAAKDSGLHA</sequence>
<evidence type="ECO:0000313" key="1">
    <source>
        <dbReference type="EMBL" id="KAJ1890725.1"/>
    </source>
</evidence>
<dbReference type="Proteomes" id="UP001150581">
    <property type="component" value="Unassembled WGS sequence"/>
</dbReference>
<comment type="caution">
    <text evidence="1">The sequence shown here is derived from an EMBL/GenBank/DDBJ whole genome shotgun (WGS) entry which is preliminary data.</text>
</comment>
<name>A0ACC1IFB7_9FUNG</name>
<proteinExistence type="predicted"/>
<organism evidence="1 2">
    <name type="scientific">Kickxella alabastrina</name>
    <dbReference type="NCBI Taxonomy" id="61397"/>
    <lineage>
        <taxon>Eukaryota</taxon>
        <taxon>Fungi</taxon>
        <taxon>Fungi incertae sedis</taxon>
        <taxon>Zoopagomycota</taxon>
        <taxon>Kickxellomycotina</taxon>
        <taxon>Kickxellomycetes</taxon>
        <taxon>Kickxellales</taxon>
        <taxon>Kickxellaceae</taxon>
        <taxon>Kickxella</taxon>
    </lineage>
</organism>
<reference evidence="1" key="1">
    <citation type="submission" date="2022-07" db="EMBL/GenBank/DDBJ databases">
        <title>Phylogenomic reconstructions and comparative analyses of Kickxellomycotina fungi.</title>
        <authorList>
            <person name="Reynolds N.K."/>
            <person name="Stajich J.E."/>
            <person name="Barry K."/>
            <person name="Grigoriev I.V."/>
            <person name="Crous P."/>
            <person name="Smith M.E."/>
        </authorList>
    </citation>
    <scope>NUCLEOTIDE SEQUENCE</scope>
    <source>
        <strain evidence="1">Benny 63K</strain>
    </source>
</reference>
<dbReference type="EMBL" id="JANBPG010001288">
    <property type="protein sequence ID" value="KAJ1890725.1"/>
    <property type="molecule type" value="Genomic_DNA"/>
</dbReference>
<evidence type="ECO:0000313" key="2">
    <source>
        <dbReference type="Proteomes" id="UP001150581"/>
    </source>
</evidence>
<gene>
    <name evidence="1" type="ORF">LPJ66_007311</name>
</gene>